<dbReference type="RefSeq" id="WP_105038147.1">
    <property type="nucleotide sequence ID" value="NZ_PPSL01000002.1"/>
</dbReference>
<evidence type="ECO:0000313" key="2">
    <source>
        <dbReference type="EMBL" id="PQJ11268.1"/>
    </source>
</evidence>
<feature type="signal peptide" evidence="1">
    <location>
        <begin position="1"/>
        <end position="18"/>
    </location>
</feature>
<gene>
    <name evidence="2" type="ORF">CJD36_005545</name>
</gene>
<accession>A0A2S7SX32</accession>
<keyword evidence="1" id="KW-0732">Signal</keyword>
<dbReference type="AlphaFoldDB" id="A0A2S7SX32"/>
<evidence type="ECO:0000313" key="3">
    <source>
        <dbReference type="Proteomes" id="UP000239872"/>
    </source>
</evidence>
<dbReference type="EMBL" id="PPSL01000002">
    <property type="protein sequence ID" value="PQJ11268.1"/>
    <property type="molecule type" value="Genomic_DNA"/>
</dbReference>
<name>A0A2S7SX32_9BACT</name>
<proteinExistence type="predicted"/>
<evidence type="ECO:0000256" key="1">
    <source>
        <dbReference type="SAM" id="SignalP"/>
    </source>
</evidence>
<organism evidence="2 3">
    <name type="scientific">Flavipsychrobacter stenotrophus</name>
    <dbReference type="NCBI Taxonomy" id="2077091"/>
    <lineage>
        <taxon>Bacteria</taxon>
        <taxon>Pseudomonadati</taxon>
        <taxon>Bacteroidota</taxon>
        <taxon>Chitinophagia</taxon>
        <taxon>Chitinophagales</taxon>
        <taxon>Chitinophagaceae</taxon>
        <taxon>Flavipsychrobacter</taxon>
    </lineage>
</organism>
<feature type="chain" id="PRO_5015521907" description="Lipoprotein" evidence="1">
    <location>
        <begin position="19"/>
        <end position="185"/>
    </location>
</feature>
<dbReference type="PROSITE" id="PS51257">
    <property type="entry name" value="PROKAR_LIPOPROTEIN"/>
    <property type="match status" value="1"/>
</dbReference>
<protein>
    <recommendedName>
        <fullName evidence="4">Lipoprotein</fullName>
    </recommendedName>
</protein>
<reference evidence="2 3" key="1">
    <citation type="submission" date="2018-01" db="EMBL/GenBank/DDBJ databases">
        <title>A novel member of the phylum Bacteroidetes isolated from glacier ice.</title>
        <authorList>
            <person name="Liu Q."/>
            <person name="Xin Y.-H."/>
        </authorList>
    </citation>
    <scope>NUCLEOTIDE SEQUENCE [LARGE SCALE GENOMIC DNA]</scope>
    <source>
        <strain evidence="2 3">RB1R16</strain>
    </source>
</reference>
<comment type="caution">
    <text evidence="2">The sequence shown here is derived from an EMBL/GenBank/DDBJ whole genome shotgun (WGS) entry which is preliminary data.</text>
</comment>
<keyword evidence="3" id="KW-1185">Reference proteome</keyword>
<sequence length="185" mass="20336">MKNVISVFISFLVLVALSSCTKKSVSPDHYYTVGDSTFSGSYVQLGFAGADFNEKDVSIPTKRNIVWISDYKNIYRGTALSNDSFYLYVVDSFGTYGLGGNSGTQYVATAITFACKNKQTGNCKIGSGEINKFNPFVHYDADVSGVGFVNVFHNDDDFIQGTITCPFYNNGLAYSVSGSFKFYKR</sequence>
<dbReference type="Proteomes" id="UP000239872">
    <property type="component" value="Unassembled WGS sequence"/>
</dbReference>
<evidence type="ECO:0008006" key="4">
    <source>
        <dbReference type="Google" id="ProtNLM"/>
    </source>
</evidence>